<accession>A0A2D4LJE8</accession>
<sequence>MAQELNLKDSWRELNSFERFTFFSNLHKSWSGIDMIWMDSRLMENVQVIEILPNTWTDYNPIKMKWRGKRKTRRWTFNKNLLRDKEYIQMVEKELKVFLGKTDNSTKFVGYNRGLYKRLNNSLRSEKK</sequence>
<protein>
    <submittedName>
        <fullName evidence="1">Uncharacterized protein</fullName>
    </submittedName>
</protein>
<proteinExistence type="predicted"/>
<name>A0A2D4LJE8_9SAUR</name>
<organism evidence="1">
    <name type="scientific">Micrurus spixii</name>
    <name type="common">Amazon coral snake</name>
    <dbReference type="NCBI Taxonomy" id="129469"/>
    <lineage>
        <taxon>Eukaryota</taxon>
        <taxon>Metazoa</taxon>
        <taxon>Chordata</taxon>
        <taxon>Craniata</taxon>
        <taxon>Vertebrata</taxon>
        <taxon>Euteleostomi</taxon>
        <taxon>Lepidosauria</taxon>
        <taxon>Squamata</taxon>
        <taxon>Bifurcata</taxon>
        <taxon>Unidentata</taxon>
        <taxon>Episquamata</taxon>
        <taxon>Toxicofera</taxon>
        <taxon>Serpentes</taxon>
        <taxon>Colubroidea</taxon>
        <taxon>Elapidae</taxon>
        <taxon>Elapinae</taxon>
        <taxon>Micrurus</taxon>
    </lineage>
</organism>
<reference evidence="1" key="2">
    <citation type="submission" date="2017-11" db="EMBL/GenBank/DDBJ databases">
        <title>Coralsnake Venomics: Analyses of Venom Gland Transcriptomes and Proteomes of Six Brazilian Taxa.</title>
        <authorList>
            <person name="Aird S.D."/>
            <person name="Jorge da Silva N."/>
            <person name="Qiu L."/>
            <person name="Villar-Briones A."/>
            <person name="Aparecida-Saddi V."/>
            <person name="Campos-Telles M.P."/>
            <person name="Grau M."/>
            <person name="Mikheyev A.S."/>
        </authorList>
    </citation>
    <scope>NUCLEOTIDE SEQUENCE</scope>
    <source>
        <tissue evidence="1">Venom_gland</tissue>
    </source>
</reference>
<reference evidence="1" key="1">
    <citation type="submission" date="2017-07" db="EMBL/GenBank/DDBJ databases">
        <authorList>
            <person name="Mikheyev A."/>
            <person name="Grau M."/>
        </authorList>
    </citation>
    <scope>NUCLEOTIDE SEQUENCE</scope>
    <source>
        <tissue evidence="1">Venom_gland</tissue>
    </source>
</reference>
<dbReference type="SUPFAM" id="SSF56219">
    <property type="entry name" value="DNase I-like"/>
    <property type="match status" value="1"/>
</dbReference>
<dbReference type="InterPro" id="IPR036691">
    <property type="entry name" value="Endo/exonu/phosph_ase_sf"/>
</dbReference>
<dbReference type="Gene3D" id="3.60.10.10">
    <property type="entry name" value="Endonuclease/exonuclease/phosphatase"/>
    <property type="match status" value="1"/>
</dbReference>
<evidence type="ECO:0000313" key="1">
    <source>
        <dbReference type="EMBL" id="LAB21155.1"/>
    </source>
</evidence>
<dbReference type="AlphaFoldDB" id="A0A2D4LJE8"/>
<dbReference type="EMBL" id="IACM01015744">
    <property type="protein sequence ID" value="LAB21155.1"/>
    <property type="molecule type" value="Transcribed_RNA"/>
</dbReference>